<keyword evidence="3" id="KW-0269">Exonuclease</keyword>
<accession>A0ABR1Q063</accession>
<protein>
    <submittedName>
        <fullName evidence="7">Ribonuclease H-like protein</fullName>
    </submittedName>
</protein>
<keyword evidence="1" id="KW-0540">Nuclease</keyword>
<dbReference type="PANTHER" id="PTHR42029:SF3">
    <property type="entry name" value="AN04G07800"/>
    <property type="match status" value="1"/>
</dbReference>
<dbReference type="Proteomes" id="UP001391051">
    <property type="component" value="Unassembled WGS sequence"/>
</dbReference>
<name>A0ABR1Q063_9PEZI</name>
<keyword evidence="5" id="KW-0472">Membrane</keyword>
<comment type="caution">
    <text evidence="7">The sequence shown here is derived from an EMBL/GenBank/DDBJ whole genome shotgun (WGS) entry which is preliminary data.</text>
</comment>
<dbReference type="RefSeq" id="XP_066695419.1">
    <property type="nucleotide sequence ID" value="XM_066848723.1"/>
</dbReference>
<dbReference type="SUPFAM" id="SSF53098">
    <property type="entry name" value="Ribonuclease H-like"/>
    <property type="match status" value="1"/>
</dbReference>
<sequence length="440" mass="50624">MSFLTVANMKKGVLLHKLILLELVLGYWQSFYIFFPDPLYAWVLSVGAIPLNISWSIHNVVAWMKLRPFLSRWQSRIFIGTIILVQPYWVVEIFANFAYFHGMNDMFLRTRPFEALFRDPWWVIACILLIHNIRKRYEMRYSHVLMASAKFTVMLAAMFISIVFIVVDILSVTDAFKNFAAVGLNPWWKLAMIFKCLTDSVILDDFKTTLDRLWEFQIARLTSCEVGGDHELQVRPTTSSRSEGGHETSVRSQSFSKHGAEASMTGLDPDKEEIIEIFCIITDGNLNVMDEAGWGTVIHQTKERMDMMDEWCTKTHEKTGLTAKVLASTVTPEQAADELLAYIQKHVPERRALLAGNSVHADRAFLRKEPYKKVTRHLHHRILDVSTLKEAAKRWCPREVNRNAPAKQGLHEARQDILESIEEARYYKDVIFQGKPAGGQ</sequence>
<dbReference type="Gene3D" id="3.30.420.10">
    <property type="entry name" value="Ribonuclease H-like superfamily/Ribonuclease H"/>
    <property type="match status" value="1"/>
</dbReference>
<evidence type="ECO:0000313" key="8">
    <source>
        <dbReference type="Proteomes" id="UP001391051"/>
    </source>
</evidence>
<dbReference type="EMBL" id="JAQQWE010000008">
    <property type="protein sequence ID" value="KAK7943388.1"/>
    <property type="molecule type" value="Genomic_DNA"/>
</dbReference>
<evidence type="ECO:0000256" key="5">
    <source>
        <dbReference type="SAM" id="Phobius"/>
    </source>
</evidence>
<dbReference type="Pfam" id="PF00929">
    <property type="entry name" value="RNase_T"/>
    <property type="match status" value="1"/>
</dbReference>
<dbReference type="InterPro" id="IPR022894">
    <property type="entry name" value="Oligoribonuclease"/>
</dbReference>
<dbReference type="InterPro" id="IPR012337">
    <property type="entry name" value="RNaseH-like_sf"/>
</dbReference>
<feature type="region of interest" description="Disordered" evidence="4">
    <location>
        <begin position="232"/>
        <end position="265"/>
    </location>
</feature>
<feature type="transmembrane region" description="Helical" evidence="5">
    <location>
        <begin position="120"/>
        <end position="137"/>
    </location>
</feature>
<dbReference type="CDD" id="cd06135">
    <property type="entry name" value="Orn"/>
    <property type="match status" value="1"/>
</dbReference>
<organism evidence="7 8">
    <name type="scientific">Apiospora aurea</name>
    <dbReference type="NCBI Taxonomy" id="335848"/>
    <lineage>
        <taxon>Eukaryota</taxon>
        <taxon>Fungi</taxon>
        <taxon>Dikarya</taxon>
        <taxon>Ascomycota</taxon>
        <taxon>Pezizomycotina</taxon>
        <taxon>Sordariomycetes</taxon>
        <taxon>Xylariomycetidae</taxon>
        <taxon>Amphisphaeriales</taxon>
        <taxon>Apiosporaceae</taxon>
        <taxon>Apiospora</taxon>
    </lineage>
</organism>
<dbReference type="GeneID" id="92081785"/>
<feature type="transmembrane region" description="Helical" evidence="5">
    <location>
        <begin position="77"/>
        <end position="100"/>
    </location>
</feature>
<feature type="transmembrane region" description="Helical" evidence="5">
    <location>
        <begin position="39"/>
        <end position="57"/>
    </location>
</feature>
<keyword evidence="5" id="KW-0812">Transmembrane</keyword>
<dbReference type="InterPro" id="IPR013520">
    <property type="entry name" value="Ribonucl_H"/>
</dbReference>
<dbReference type="InterPro" id="IPR036397">
    <property type="entry name" value="RNaseH_sf"/>
</dbReference>
<proteinExistence type="predicted"/>
<reference evidence="7 8" key="1">
    <citation type="submission" date="2023-01" db="EMBL/GenBank/DDBJ databases">
        <title>Analysis of 21 Apiospora genomes using comparative genomics revels a genus with tremendous synthesis potential of carbohydrate active enzymes and secondary metabolites.</title>
        <authorList>
            <person name="Sorensen T."/>
        </authorList>
    </citation>
    <scope>NUCLEOTIDE SEQUENCE [LARGE SCALE GENOMIC DNA]</scope>
    <source>
        <strain evidence="7 8">CBS 24483</strain>
    </source>
</reference>
<dbReference type="NCBIfam" id="NF003765">
    <property type="entry name" value="PRK05359.1"/>
    <property type="match status" value="1"/>
</dbReference>
<keyword evidence="8" id="KW-1185">Reference proteome</keyword>
<evidence type="ECO:0000256" key="3">
    <source>
        <dbReference type="ARBA" id="ARBA00022839"/>
    </source>
</evidence>
<feature type="domain" description="Exonuclease" evidence="6">
    <location>
        <begin position="264"/>
        <end position="433"/>
    </location>
</feature>
<evidence type="ECO:0000259" key="6">
    <source>
        <dbReference type="SMART" id="SM00479"/>
    </source>
</evidence>
<feature type="transmembrane region" description="Helical" evidence="5">
    <location>
        <begin position="149"/>
        <end position="170"/>
    </location>
</feature>
<feature type="transmembrane region" description="Helical" evidence="5">
    <location>
        <begin position="12"/>
        <end position="33"/>
    </location>
</feature>
<dbReference type="PANTHER" id="PTHR42029">
    <property type="entry name" value="AN04G07800"/>
    <property type="match status" value="1"/>
</dbReference>
<evidence type="ECO:0000313" key="7">
    <source>
        <dbReference type="EMBL" id="KAK7943388.1"/>
    </source>
</evidence>
<evidence type="ECO:0000256" key="1">
    <source>
        <dbReference type="ARBA" id="ARBA00022722"/>
    </source>
</evidence>
<dbReference type="SMART" id="SM00479">
    <property type="entry name" value="EXOIII"/>
    <property type="match status" value="1"/>
</dbReference>
<evidence type="ECO:0000256" key="4">
    <source>
        <dbReference type="SAM" id="MobiDB-lite"/>
    </source>
</evidence>
<evidence type="ECO:0000256" key="2">
    <source>
        <dbReference type="ARBA" id="ARBA00022801"/>
    </source>
</evidence>
<keyword evidence="5" id="KW-1133">Transmembrane helix</keyword>
<keyword evidence="2" id="KW-0378">Hydrolase</keyword>
<gene>
    <name evidence="7" type="ORF">PG986_012501</name>
</gene>